<feature type="compositionally biased region" description="Basic and acidic residues" evidence="2">
    <location>
        <begin position="637"/>
        <end position="696"/>
    </location>
</feature>
<dbReference type="AlphaFoldDB" id="A0A1E1L2Q2"/>
<feature type="region of interest" description="Disordered" evidence="2">
    <location>
        <begin position="580"/>
        <end position="696"/>
    </location>
</feature>
<protein>
    <submittedName>
        <fullName evidence="3">Uncharacterized protein</fullName>
    </submittedName>
</protein>
<keyword evidence="1" id="KW-0175">Coiled coil</keyword>
<evidence type="ECO:0000256" key="2">
    <source>
        <dbReference type="SAM" id="MobiDB-lite"/>
    </source>
</evidence>
<evidence type="ECO:0000313" key="4">
    <source>
        <dbReference type="Proteomes" id="UP000178912"/>
    </source>
</evidence>
<dbReference type="EMBL" id="FJUX01000071">
    <property type="protein sequence ID" value="CZT04802.1"/>
    <property type="molecule type" value="Genomic_DNA"/>
</dbReference>
<evidence type="ECO:0000313" key="3">
    <source>
        <dbReference type="EMBL" id="CZT04802.1"/>
    </source>
</evidence>
<reference evidence="4" key="1">
    <citation type="submission" date="2016-03" db="EMBL/GenBank/DDBJ databases">
        <authorList>
            <person name="Guldener U."/>
        </authorList>
    </citation>
    <scope>NUCLEOTIDE SEQUENCE [LARGE SCALE GENOMIC DNA]</scope>
    <source>
        <strain evidence="4">04CH-RAC-A.6.1</strain>
    </source>
</reference>
<evidence type="ECO:0000256" key="1">
    <source>
        <dbReference type="SAM" id="Coils"/>
    </source>
</evidence>
<feature type="coiled-coil region" evidence="1">
    <location>
        <begin position="287"/>
        <end position="332"/>
    </location>
</feature>
<dbReference type="OrthoDB" id="3564343at2759"/>
<dbReference type="Proteomes" id="UP000178912">
    <property type="component" value="Unassembled WGS sequence"/>
</dbReference>
<feature type="compositionally biased region" description="Low complexity" evidence="2">
    <location>
        <begin position="158"/>
        <end position="172"/>
    </location>
</feature>
<organism evidence="3 4">
    <name type="scientific">Rhynchosporium agropyri</name>
    <dbReference type="NCBI Taxonomy" id="914238"/>
    <lineage>
        <taxon>Eukaryota</taxon>
        <taxon>Fungi</taxon>
        <taxon>Dikarya</taxon>
        <taxon>Ascomycota</taxon>
        <taxon>Pezizomycotina</taxon>
        <taxon>Leotiomycetes</taxon>
        <taxon>Helotiales</taxon>
        <taxon>Ploettnerulaceae</taxon>
        <taxon>Rhynchosporium</taxon>
    </lineage>
</organism>
<gene>
    <name evidence="3" type="ORF">RAG0_11126</name>
</gene>
<feature type="compositionally biased region" description="Polar residues" evidence="2">
    <location>
        <begin position="593"/>
        <end position="625"/>
    </location>
</feature>
<proteinExistence type="predicted"/>
<feature type="compositionally biased region" description="Low complexity" evidence="2">
    <location>
        <begin position="200"/>
        <end position="214"/>
    </location>
</feature>
<name>A0A1E1L2Q2_9HELO</name>
<sequence>MSDQFSRDNSPSCQPARDFHFEQSPQVNFNESFHDAPLPYQPYQQAASIPEQNKHLADRSNLMATSDNLEQVQTSAFPWTAPPTLPQGSATVGNSGSPTYRPYAGSVNRVVQPGFSSAHNGSHGVARTKNFNYGQMPPPSPYQKQLFAPQAVPSTFPQQSPQAYQQTQSQQSAVVPLITSQQRPQVHRQIQPRPSTTVESTLSQLLQGSSQSQSPADYANSNELKQAATAKKTRGNRLSPVSHVRHNLKIVSTTVYASDTEKRLAALLVGNPMMDIAKVITKLAEFNENLADKIDDRDAAIKQLNAAKTQMSEEHEENIDEAIRQAREEFTRPITPPPKSTKQQDKDLAARDRKIVLMEEFIRDQTRRVEEAEAKRDAYHAQFRQEFDEQIYHQRQQQILADYRQQSSQMSTFIPALGQMLGQELGQDSSSMERPLYTFVEVQAAGDMTGAEGVNRGQYNAAGQDYTMNPSPQHQNWSISLPRFDLNTQHQQQTFGAENIMSGQQATMNQNKGMANLQDYGSDFNPMGGEKMVIHQQELGLHPYAPYQSQQGRQLAGQQSFSNEQLQAARNTNINTMVDPFYTRPGPPAQFVLGNTHTPQRQQQNASSFNMQSPSPLPTSSRAPNTTPSSSKRRRSSKESKTESESGEKGKIPFAVHKENVRKQHEQMKKQQKILEQEREQEREQREQQDGYKRSF</sequence>
<accession>A0A1E1L2Q2</accession>
<feature type="region of interest" description="Disordered" evidence="2">
    <location>
        <begin position="152"/>
        <end position="219"/>
    </location>
</feature>
<keyword evidence="4" id="KW-1185">Reference proteome</keyword>